<keyword evidence="10" id="KW-0732">Signal</keyword>
<keyword evidence="5 9" id="KW-0472">Membrane</keyword>
<proteinExistence type="predicted"/>
<dbReference type="OrthoDB" id="6356110at2759"/>
<comment type="caution">
    <text evidence="8">Lacks conserved residue(s) required for the propagation of feature annotation.</text>
</comment>
<dbReference type="Pfam" id="PF00040">
    <property type="entry name" value="fn2"/>
    <property type="match status" value="1"/>
</dbReference>
<evidence type="ECO:0000256" key="4">
    <source>
        <dbReference type="ARBA" id="ARBA00022989"/>
    </source>
</evidence>
<evidence type="ECO:0000256" key="1">
    <source>
        <dbReference type="ARBA" id="ARBA00004167"/>
    </source>
</evidence>
<dbReference type="InterPro" id="IPR001304">
    <property type="entry name" value="C-type_lectin-like"/>
</dbReference>
<dbReference type="Gene3D" id="3.10.100.10">
    <property type="entry name" value="Mannose-Binding Protein A, subunit A"/>
    <property type="match status" value="8"/>
</dbReference>
<evidence type="ECO:0000256" key="7">
    <source>
        <dbReference type="ARBA" id="ARBA00023180"/>
    </source>
</evidence>
<evidence type="ECO:0000256" key="3">
    <source>
        <dbReference type="ARBA" id="ARBA00022737"/>
    </source>
</evidence>
<dbReference type="SUPFAM" id="SSF56436">
    <property type="entry name" value="C-type lectin-like"/>
    <property type="match status" value="8"/>
</dbReference>
<name>A0A3P8WBT4_CYNSE</name>
<evidence type="ECO:0000259" key="12">
    <source>
        <dbReference type="PROSITE" id="PS51092"/>
    </source>
</evidence>
<dbReference type="SUPFAM" id="SSF50370">
    <property type="entry name" value="Ricin B-like lectins"/>
    <property type="match status" value="1"/>
</dbReference>
<dbReference type="GO" id="GO:0016020">
    <property type="term" value="C:membrane"/>
    <property type="evidence" value="ECO:0007669"/>
    <property type="project" value="UniProtKB-SubCell"/>
</dbReference>
<feature type="domain" description="C-type lectin" evidence="11">
    <location>
        <begin position="633"/>
        <end position="750"/>
    </location>
</feature>
<dbReference type="PROSITE" id="PS51092">
    <property type="entry name" value="FN2_2"/>
    <property type="match status" value="1"/>
</dbReference>
<dbReference type="OMA" id="MTYYMGF"/>
<dbReference type="InterPro" id="IPR050111">
    <property type="entry name" value="C-type_lectin/snaclec_domain"/>
</dbReference>
<evidence type="ECO:0000256" key="9">
    <source>
        <dbReference type="SAM" id="Phobius"/>
    </source>
</evidence>
<dbReference type="Pfam" id="PF00059">
    <property type="entry name" value="Lectin_C"/>
    <property type="match status" value="8"/>
</dbReference>
<feature type="transmembrane region" description="Helical" evidence="9">
    <location>
        <begin position="1354"/>
        <end position="1374"/>
    </location>
</feature>
<dbReference type="FunFam" id="3.10.100.10:FF:000025">
    <property type="entry name" value="Mannose receptor C-type 1"/>
    <property type="match status" value="1"/>
</dbReference>
<feature type="domain" description="C-type lectin" evidence="11">
    <location>
        <begin position="778"/>
        <end position="892"/>
    </location>
</feature>
<dbReference type="GeneTree" id="ENSGT01050000244842"/>
<evidence type="ECO:0000313" key="13">
    <source>
        <dbReference type="Ensembl" id="ENSCSEP00000022075.1"/>
    </source>
</evidence>
<dbReference type="InParanoid" id="A0A3P8WBT4"/>
<evidence type="ECO:0000256" key="2">
    <source>
        <dbReference type="ARBA" id="ARBA00022692"/>
    </source>
</evidence>
<feature type="signal peptide" evidence="10">
    <location>
        <begin position="1"/>
        <end position="22"/>
    </location>
</feature>
<dbReference type="InterPro" id="IPR016187">
    <property type="entry name" value="CTDL_fold"/>
</dbReference>
<keyword evidence="2 9" id="KW-0812">Transmembrane</keyword>
<feature type="domain" description="C-type lectin" evidence="11">
    <location>
        <begin position="1069"/>
        <end position="1180"/>
    </location>
</feature>
<feature type="domain" description="C-type lectin" evidence="11">
    <location>
        <begin position="1213"/>
        <end position="1325"/>
    </location>
</feature>
<protein>
    <submittedName>
        <fullName evidence="13">Mannose receptor, C type 1b</fullName>
    </submittedName>
</protein>
<keyword evidence="4 9" id="KW-1133">Transmembrane helix</keyword>
<feature type="domain" description="C-type lectin" evidence="11">
    <location>
        <begin position="348"/>
        <end position="464"/>
    </location>
</feature>
<dbReference type="STRING" id="244447.ENSCSEP00000022075"/>
<dbReference type="SMART" id="SM00034">
    <property type="entry name" value="CLECT"/>
    <property type="match status" value="8"/>
</dbReference>
<dbReference type="CTD" id="559502"/>
<dbReference type="InterPro" id="IPR000562">
    <property type="entry name" value="FN_type2_dom"/>
</dbReference>
<dbReference type="CDD" id="cd00062">
    <property type="entry name" value="FN2"/>
    <property type="match status" value="1"/>
</dbReference>
<dbReference type="SUPFAM" id="SSF57440">
    <property type="entry name" value="Kringle-like"/>
    <property type="match status" value="1"/>
</dbReference>
<dbReference type="InterPro" id="IPR035992">
    <property type="entry name" value="Ricin_B-like_lectins"/>
</dbReference>
<dbReference type="FunFam" id="3.10.100.10:FF:000014">
    <property type="entry name" value="Macrophage mannose receptor 1"/>
    <property type="match status" value="1"/>
</dbReference>
<dbReference type="Proteomes" id="UP000265120">
    <property type="component" value="Chromosome 20"/>
</dbReference>
<dbReference type="PROSITE" id="PS50231">
    <property type="entry name" value="RICIN_B_LECTIN"/>
    <property type="match status" value="1"/>
</dbReference>
<dbReference type="GeneID" id="103396435"/>
<dbReference type="Gene3D" id="2.80.10.50">
    <property type="match status" value="1"/>
</dbReference>
<reference evidence="13 14" key="1">
    <citation type="journal article" date="2014" name="Nat. Genet.">
        <title>Whole-genome sequence of a flatfish provides insights into ZW sex chromosome evolution and adaptation to a benthic lifestyle.</title>
        <authorList>
            <person name="Chen S."/>
            <person name="Zhang G."/>
            <person name="Shao C."/>
            <person name="Huang Q."/>
            <person name="Liu G."/>
            <person name="Zhang P."/>
            <person name="Song W."/>
            <person name="An N."/>
            <person name="Chalopin D."/>
            <person name="Volff J.N."/>
            <person name="Hong Y."/>
            <person name="Li Q."/>
            <person name="Sha Z."/>
            <person name="Zhou H."/>
            <person name="Xie M."/>
            <person name="Yu Q."/>
            <person name="Liu Y."/>
            <person name="Xiang H."/>
            <person name="Wang N."/>
            <person name="Wu K."/>
            <person name="Yang C."/>
            <person name="Zhou Q."/>
            <person name="Liao X."/>
            <person name="Yang L."/>
            <person name="Hu Q."/>
            <person name="Zhang J."/>
            <person name="Meng L."/>
            <person name="Jin L."/>
            <person name="Tian Y."/>
            <person name="Lian J."/>
            <person name="Yang J."/>
            <person name="Miao G."/>
            <person name="Liu S."/>
            <person name="Liang Z."/>
            <person name="Yan F."/>
            <person name="Li Y."/>
            <person name="Sun B."/>
            <person name="Zhang H."/>
            <person name="Zhang J."/>
            <person name="Zhu Y."/>
            <person name="Du M."/>
            <person name="Zhao Y."/>
            <person name="Schartl M."/>
            <person name="Tang Q."/>
            <person name="Wang J."/>
        </authorList>
    </citation>
    <scope>NUCLEOTIDE SEQUENCE</scope>
</reference>
<dbReference type="RefSeq" id="XP_008332739.2">
    <property type="nucleotide sequence ID" value="XM_008334517.3"/>
</dbReference>
<feature type="domain" description="C-type lectin" evidence="11">
    <location>
        <begin position="489"/>
        <end position="604"/>
    </location>
</feature>
<feature type="domain" description="C-type lectin" evidence="11">
    <location>
        <begin position="210"/>
        <end position="325"/>
    </location>
</feature>
<sequence>MLIPRLTLAAVALSILVSRCSTANDGQFSLINKATGLCLLKKLNRCLEIRWTTGNRLFTVITKKCLGAQGKSVGSEVNLYDCDDKSDLQKWECRNGTLLALKGRSLYIEVKSDESIALSKTIGPNNELTIAGTTSGACTRTHRELYTLQGNAFGKLCMFPFFYKDRWFGDCTTFDSSQKQQWCAVETKYEHEIWGYCPTSSKEHWANNPITGAYYQVNTQSVLTWSQAETSCKQQDSNLVSFVDPNEQAFISALIGSAKYKLWIGLVLDPDRGWMWSNGRPFRYLRWHSGNPLPNPGHNCAFLDNTGLQSWQTSSCSKKMGYVCYKGGAPPTPPQIEQGFCATPWIPYNGHCFHLHRTLQTWTDAQKECRKEEGDLVSIHNIEEQSFVISQLGYASTDELWIGLNDRTTEGLFDWSDHSTVSFITWDNGEPDAATGTEDCVLIRGQDGNWADRSCDEKHGFICMKQSSTERTGDEVDLNVGCKPGWKRHGSYCYLVASHTKTFDEAKDDCKQSGSYLADVSNGVDNAFLVSLVGLRPEKHFWLGLSNQKNIDQFVWTNTDSVSFTHWNAEMPGYNQGCVAMTTGVLAGLWDLLPCTNQEKYICKHLAEGAVLTVPPPTQSPPKCAEGWNPVTSRPFCSKFFTGPRSFEKTWFEARDYCRAIGGDLLSIHNQVDLRVGRYGKAWIGLHIPDTSTGYAWSDGSPVNFQHWQEGEPNNLNDDESCVEFTIYNWDDPGSWNDANCEGYNDWLCQIRAGVTPKSPPNDTTVDYNTTADGWLEWRGSQYFFSPTSMAMEEARHVCQRNHGDLVSISTKDENTFLWKQISRKYGQYYIGLSIDLDGSYWWMDGSSLALQRWDQNQPDPNAFNENCAAMTSHMGFWRSSNCGSELKFICKRGLSSPVNTTAPPPPPPKGGCPLTWKMFDYKCYSVNIARKITWDEARRQCISIGGNLVSIVSRRIQAYLISIMMQATSTDLWIGLNSLNQGGFYWVDGKPRRYTNWGIGKYRHRPGIFYRMWNEEDCVVMTSSHSVGIGKWMSRSCNDTNGYICTRNVDPSFPVQPNPIVPNIYAYLGNDSIKAVTKNLSWDEAQKQCKGDKANLINLRNEWTQAYVELLASTFMAPLWIGLNKKQTNGFFRFIDGWSMTFANWAPGEPSTDRPCVYVDVDGSWKTAFCNETMNSACLQSSDVAPTESASFPGVCPEDSVWLLQSLTWLPLKGYCYLFVMEQTEWSSAASGCIQHGGSLASIENPEEQEFLQNNVNKFADTFTSFWIGLYKTHKGTWLWLDKAVMDYTNWAEYEPDSEFGGIRTNDGLWSSGQKWDGRPYICKTAKVLREVLDTNSEPRKGLDPHSRVHTSLVVVLVIIATSSLFAGAFLFYKKSPRIMPTFDNPLYFDSERSQPDVVDTNKLIENAEEAEPEPIVAL</sequence>
<evidence type="ECO:0000313" key="14">
    <source>
        <dbReference type="Proteomes" id="UP000265120"/>
    </source>
</evidence>
<dbReference type="Gene3D" id="2.10.10.10">
    <property type="entry name" value="Fibronectin, type II, collagen-binding"/>
    <property type="match status" value="1"/>
</dbReference>
<keyword evidence="6 8" id="KW-1015">Disulfide bond</keyword>
<evidence type="ECO:0000259" key="11">
    <source>
        <dbReference type="PROSITE" id="PS50041"/>
    </source>
</evidence>
<dbReference type="InterPro" id="IPR016186">
    <property type="entry name" value="C-type_lectin-like/link_sf"/>
</dbReference>
<evidence type="ECO:0000256" key="6">
    <source>
        <dbReference type="ARBA" id="ARBA00023157"/>
    </source>
</evidence>
<dbReference type="PROSITE" id="PS00615">
    <property type="entry name" value="C_TYPE_LECTIN_1"/>
    <property type="match status" value="4"/>
</dbReference>
<reference evidence="13" key="3">
    <citation type="submission" date="2025-09" db="UniProtKB">
        <authorList>
            <consortium name="Ensembl"/>
        </authorList>
    </citation>
    <scope>IDENTIFICATION</scope>
</reference>
<reference evidence="13" key="2">
    <citation type="submission" date="2025-08" db="UniProtKB">
        <authorList>
            <consortium name="Ensembl"/>
        </authorList>
    </citation>
    <scope>IDENTIFICATION</scope>
</reference>
<feature type="disulfide bond" evidence="8">
    <location>
        <begin position="157"/>
        <end position="183"/>
    </location>
</feature>
<dbReference type="InterPro" id="IPR036943">
    <property type="entry name" value="FN_type2_sf"/>
</dbReference>
<accession>A0A3P8WBT4</accession>
<keyword evidence="7" id="KW-0325">Glycoprotein</keyword>
<dbReference type="InterPro" id="IPR013806">
    <property type="entry name" value="Kringle-like"/>
</dbReference>
<evidence type="ECO:0000256" key="5">
    <source>
        <dbReference type="ARBA" id="ARBA00023136"/>
    </source>
</evidence>
<dbReference type="Ensembl" id="ENSCSET00000022354.1">
    <property type="protein sequence ID" value="ENSCSEP00000022075.1"/>
    <property type="gene ID" value="ENSCSEG00000014064.1"/>
</dbReference>
<dbReference type="PROSITE" id="PS50041">
    <property type="entry name" value="C_TYPE_LECTIN_2"/>
    <property type="match status" value="8"/>
</dbReference>
<dbReference type="KEGG" id="csem:103396435"/>
<evidence type="ECO:0000256" key="10">
    <source>
        <dbReference type="SAM" id="SignalP"/>
    </source>
</evidence>
<dbReference type="InterPro" id="IPR018378">
    <property type="entry name" value="C-type_lectin_CS"/>
</dbReference>
<keyword evidence="3" id="KW-0677">Repeat</keyword>
<dbReference type="PANTHER" id="PTHR22803">
    <property type="entry name" value="MANNOSE, PHOSPHOLIPASE, LECTIN RECEPTOR RELATED"/>
    <property type="match status" value="1"/>
</dbReference>
<dbReference type="SMART" id="SM00059">
    <property type="entry name" value="FN2"/>
    <property type="match status" value="1"/>
</dbReference>
<dbReference type="CDD" id="cd00037">
    <property type="entry name" value="CLECT"/>
    <property type="match status" value="8"/>
</dbReference>
<comment type="subcellular location">
    <subcellularLocation>
        <location evidence="1">Membrane</location>
        <topology evidence="1">Single-pass membrane protein</topology>
    </subcellularLocation>
</comment>
<feature type="chain" id="PRO_5018298016" evidence="10">
    <location>
        <begin position="23"/>
        <end position="1420"/>
    </location>
</feature>
<feature type="domain" description="C-type lectin" evidence="11">
    <location>
        <begin position="920"/>
        <end position="1047"/>
    </location>
</feature>
<evidence type="ECO:0000256" key="8">
    <source>
        <dbReference type="PROSITE-ProRule" id="PRU00479"/>
    </source>
</evidence>
<organism evidence="13 14">
    <name type="scientific">Cynoglossus semilaevis</name>
    <name type="common">Tongue sole</name>
    <dbReference type="NCBI Taxonomy" id="244447"/>
    <lineage>
        <taxon>Eukaryota</taxon>
        <taxon>Metazoa</taxon>
        <taxon>Chordata</taxon>
        <taxon>Craniata</taxon>
        <taxon>Vertebrata</taxon>
        <taxon>Euteleostomi</taxon>
        <taxon>Actinopterygii</taxon>
        <taxon>Neopterygii</taxon>
        <taxon>Teleostei</taxon>
        <taxon>Neoteleostei</taxon>
        <taxon>Acanthomorphata</taxon>
        <taxon>Carangaria</taxon>
        <taxon>Pleuronectiformes</taxon>
        <taxon>Pleuronectoidei</taxon>
        <taxon>Cynoglossidae</taxon>
        <taxon>Cynoglossinae</taxon>
        <taxon>Cynoglossus</taxon>
    </lineage>
</organism>
<feature type="domain" description="Fibronectin type-II" evidence="12">
    <location>
        <begin position="152"/>
        <end position="199"/>
    </location>
</feature>
<keyword evidence="14" id="KW-1185">Reference proteome</keyword>